<protein>
    <recommendedName>
        <fullName evidence="1">LysR substrate-binding domain-containing protein</fullName>
    </recommendedName>
</protein>
<dbReference type="GO" id="GO:0005829">
    <property type="term" value="C:cytosol"/>
    <property type="evidence" value="ECO:0007669"/>
    <property type="project" value="TreeGrafter"/>
</dbReference>
<dbReference type="PANTHER" id="PTHR30419">
    <property type="entry name" value="HTH-TYPE TRANSCRIPTIONAL REGULATOR YBHD"/>
    <property type="match status" value="1"/>
</dbReference>
<reference evidence="2" key="2">
    <citation type="submission" date="2023-01" db="EMBL/GenBank/DDBJ databases">
        <authorList>
            <person name="Sun Q."/>
            <person name="Evtushenko L."/>
        </authorList>
    </citation>
    <scope>NUCLEOTIDE SEQUENCE</scope>
    <source>
        <strain evidence="2">VKM B-2484</strain>
    </source>
</reference>
<sequence>MLAGSADVAAIFNLMPRRDIHVHWSAELPFGCVVAPDYALARSETVSLQEVVAHPIALQSKALMIRRYLDARYGWLFADPHKALVTNSLQLVKQLARGGSYVAFTSELDAAPEIIAGTLVFLPVRDKGAEPQTVSVAIDAKKPLSRIGRIVVDMLTNEIMASLQHARAAGRDAIK</sequence>
<feature type="domain" description="LysR substrate-binding" evidence="1">
    <location>
        <begin position="3"/>
        <end position="156"/>
    </location>
</feature>
<dbReference type="AlphaFoldDB" id="A0A9W6JEA0"/>
<dbReference type="Proteomes" id="UP001143370">
    <property type="component" value="Unassembled WGS sequence"/>
</dbReference>
<reference evidence="2" key="1">
    <citation type="journal article" date="2014" name="Int. J. Syst. Evol. Microbiol.">
        <title>Complete genome sequence of Corynebacterium casei LMG S-19264T (=DSM 44701T), isolated from a smear-ripened cheese.</title>
        <authorList>
            <consortium name="US DOE Joint Genome Institute (JGI-PGF)"/>
            <person name="Walter F."/>
            <person name="Albersmeier A."/>
            <person name="Kalinowski J."/>
            <person name="Ruckert C."/>
        </authorList>
    </citation>
    <scope>NUCLEOTIDE SEQUENCE</scope>
    <source>
        <strain evidence="2">VKM B-2484</strain>
    </source>
</reference>
<gene>
    <name evidence="2" type="ORF">GCM10017643_45320</name>
</gene>
<dbReference type="Pfam" id="PF03466">
    <property type="entry name" value="LysR_substrate"/>
    <property type="match status" value="1"/>
</dbReference>
<dbReference type="InterPro" id="IPR050950">
    <property type="entry name" value="HTH-type_LysR_regulators"/>
</dbReference>
<evidence type="ECO:0000259" key="1">
    <source>
        <dbReference type="Pfam" id="PF03466"/>
    </source>
</evidence>
<evidence type="ECO:0000313" key="2">
    <source>
        <dbReference type="EMBL" id="GLK74414.1"/>
    </source>
</evidence>
<dbReference type="PANTHER" id="PTHR30419:SF2">
    <property type="entry name" value="LYSR FAMILY TRANSCRIPTIONAL REGULATOR"/>
    <property type="match status" value="1"/>
</dbReference>
<evidence type="ECO:0000313" key="3">
    <source>
        <dbReference type="Proteomes" id="UP001143370"/>
    </source>
</evidence>
<dbReference type="SUPFAM" id="SSF53850">
    <property type="entry name" value="Periplasmic binding protein-like II"/>
    <property type="match status" value="1"/>
</dbReference>
<proteinExistence type="predicted"/>
<dbReference type="EMBL" id="BSFJ01000039">
    <property type="protein sequence ID" value="GLK74414.1"/>
    <property type="molecule type" value="Genomic_DNA"/>
</dbReference>
<organism evidence="2 3">
    <name type="scientific">Ancylobacter dichloromethanicus</name>
    <dbReference type="NCBI Taxonomy" id="518825"/>
    <lineage>
        <taxon>Bacteria</taxon>
        <taxon>Pseudomonadati</taxon>
        <taxon>Pseudomonadota</taxon>
        <taxon>Alphaproteobacteria</taxon>
        <taxon>Hyphomicrobiales</taxon>
        <taxon>Xanthobacteraceae</taxon>
        <taxon>Ancylobacter</taxon>
    </lineage>
</organism>
<accession>A0A9W6JEA0</accession>
<comment type="caution">
    <text evidence="2">The sequence shown here is derived from an EMBL/GenBank/DDBJ whole genome shotgun (WGS) entry which is preliminary data.</text>
</comment>
<dbReference type="GO" id="GO:0006355">
    <property type="term" value="P:regulation of DNA-templated transcription"/>
    <property type="evidence" value="ECO:0007669"/>
    <property type="project" value="TreeGrafter"/>
</dbReference>
<name>A0A9W6JEA0_9HYPH</name>
<keyword evidence="3" id="KW-1185">Reference proteome</keyword>
<dbReference type="InterPro" id="IPR005119">
    <property type="entry name" value="LysR_subst-bd"/>
</dbReference>
<dbReference type="Gene3D" id="3.40.190.10">
    <property type="entry name" value="Periplasmic binding protein-like II"/>
    <property type="match status" value="2"/>
</dbReference>